<evidence type="ECO:0000313" key="2">
    <source>
        <dbReference type="Proteomes" id="UP000018622"/>
    </source>
</evidence>
<reference evidence="1 2" key="1">
    <citation type="journal article" date="2014" name="J. Bacteriol.">
        <title>Characterization of novel virulent broad-host-range phages of Xylella fastidiosa and Xanthomonas.</title>
        <authorList>
            <person name="Ahern S.J."/>
            <person name="Das M."/>
            <person name="Bhowmick T.S."/>
            <person name="Young R."/>
            <person name="Gonzalez C.F."/>
        </authorList>
    </citation>
    <scope>NUCLEOTIDE SEQUENCE [LARGE SCALE GENOMIC DNA]</scope>
</reference>
<proteinExistence type="predicted"/>
<organism evidence="1 2">
    <name type="scientific">Xylella phage Paz</name>
    <dbReference type="NCBI Taxonomy" id="1415145"/>
    <lineage>
        <taxon>Viruses</taxon>
        <taxon>Duplodnaviria</taxon>
        <taxon>Heunggongvirae</taxon>
        <taxon>Uroviricota</taxon>
        <taxon>Caudoviricetes</taxon>
        <taxon>Autographivirales</taxon>
        <taxon>Autonotataviridae</taxon>
        <taxon>Gujervirinae</taxon>
        <taxon>Pazvirus</taxon>
        <taxon>Pazvirus paz</taxon>
    </lineage>
</organism>
<name>V5Q7K7_9CAUD</name>
<sequence length="183" mass="21251">MSNTTANRKQYVIAYGIDDILHHNGVNSEPVRLLPEGLKKFIDAINSADLRRMLSPADQASRTEVTKAWSQQQYLLVTRRAAARRIVQILKAAGYHCRDDFRLIEVGSTPREVKPVKHWNIERRYRYVYLIGGRKEPWSDPETWDRGIATRANAREQAELRTRETNARSEDYEYKFTAVPVYA</sequence>
<accession>V5Q7K7</accession>
<dbReference type="RefSeq" id="YP_008858882.1">
    <property type="nucleotide sequence ID" value="NC_022982.1"/>
</dbReference>
<dbReference type="GeneID" id="17777786"/>
<dbReference type="Proteomes" id="UP000018622">
    <property type="component" value="Segment"/>
</dbReference>
<dbReference type="EMBL" id="KF626666">
    <property type="protein sequence ID" value="AHB12104.1"/>
    <property type="molecule type" value="Genomic_DNA"/>
</dbReference>
<keyword evidence="2" id="KW-1185">Reference proteome</keyword>
<evidence type="ECO:0000313" key="1">
    <source>
        <dbReference type="EMBL" id="AHB12104.1"/>
    </source>
</evidence>
<gene>
    <name evidence="1" type="ORF">Paz_07</name>
</gene>
<dbReference type="KEGG" id="vg:17777786"/>
<protein>
    <submittedName>
        <fullName evidence="1">Uncharacterized protein</fullName>
    </submittedName>
</protein>